<dbReference type="PRINTS" id="PR00990">
    <property type="entry name" value="RIBOKINASE"/>
</dbReference>
<dbReference type="GO" id="GO:0046872">
    <property type="term" value="F:metal ion binding"/>
    <property type="evidence" value="ECO:0007669"/>
    <property type="project" value="UniProtKB-KW"/>
</dbReference>
<comment type="caution">
    <text evidence="10">Lacks conserved residue(s) required for the propagation of feature annotation.</text>
</comment>
<feature type="binding site" evidence="10">
    <location>
        <position position="121"/>
    </location>
    <ligand>
        <name>substrate</name>
    </ligand>
</feature>
<dbReference type="InterPro" id="IPR029056">
    <property type="entry name" value="Ribokinase-like"/>
</dbReference>
<dbReference type="InterPro" id="IPR011877">
    <property type="entry name" value="Ribokinase"/>
</dbReference>
<evidence type="ECO:0000256" key="8">
    <source>
        <dbReference type="ARBA" id="ARBA00022958"/>
    </source>
</evidence>
<evidence type="ECO:0000256" key="5">
    <source>
        <dbReference type="ARBA" id="ARBA00022777"/>
    </source>
</evidence>
<dbReference type="PANTHER" id="PTHR10584">
    <property type="entry name" value="SUGAR KINASE"/>
    <property type="match status" value="1"/>
</dbReference>
<keyword evidence="4 10" id="KW-0547">Nucleotide-binding</keyword>
<comment type="catalytic activity">
    <reaction evidence="10">
        <text>2-deoxy-D-ribose + ATP = 2-deoxy-D-ribose 5-phosphate + ADP + H(+)</text>
        <dbReference type="Rhea" id="RHEA:30871"/>
        <dbReference type="ChEBI" id="CHEBI:15378"/>
        <dbReference type="ChEBI" id="CHEBI:30616"/>
        <dbReference type="ChEBI" id="CHEBI:62877"/>
        <dbReference type="ChEBI" id="CHEBI:90761"/>
        <dbReference type="ChEBI" id="CHEBI:456216"/>
        <dbReference type="EC" id="2.7.1.229"/>
    </reaction>
</comment>
<feature type="binding site" evidence="10">
    <location>
        <begin position="233"/>
        <end position="234"/>
    </location>
    <ligand>
        <name>ATP</name>
        <dbReference type="ChEBI" id="CHEBI:30616"/>
    </ligand>
</feature>
<sequence>MPAWGETLHGRHFAMGPGGKGSNQAVAAARQGASVELITRLGQDHFAAMAREVFSEEGIGRRHVGEDPDQPTGTATIIVDDERGENAILIVPGACDRLTPADIDAATDTIAGSAVFVSQLELPAETCFHAIAVAAGNGVPVVLNPAPARSIPRDILAMVDYLTPNETETEALVGHAVNNLEDAQRAARTLRDWGVANVLITLGGEGVYVCGDAYEGRIAAFSAGPLRDTTGAGDAFNGGFVAALAAGAPLEAAARTGCAVAGLSVTRQGTAPSMPSRAETRALLETAS</sequence>
<keyword evidence="10" id="KW-0963">Cytoplasm</keyword>
<comment type="subcellular location">
    <subcellularLocation>
        <location evidence="10">Cytoplasm</location>
    </subcellularLocation>
</comment>
<keyword evidence="7 10" id="KW-0460">Magnesium</keyword>
<reference evidence="13 14" key="1">
    <citation type="submission" date="2013-03" db="EMBL/GenBank/DDBJ databases">
        <title>Salinisphaera hydrothermalis C41B8 Genome Sequencing.</title>
        <authorList>
            <person name="Li C."/>
            <person name="Lai Q."/>
            <person name="Shao Z."/>
        </authorList>
    </citation>
    <scope>NUCLEOTIDE SEQUENCE [LARGE SCALE GENOMIC DNA]</scope>
    <source>
        <strain evidence="13 14">C41B8</strain>
    </source>
</reference>
<dbReference type="EC" id="2.7.1.229" evidence="10"/>
<dbReference type="InterPro" id="IPR011611">
    <property type="entry name" value="PfkB_dom"/>
</dbReference>
<dbReference type="UniPathway" id="UPA00916">
    <property type="reaction ID" value="UER00889"/>
</dbReference>
<name>A0A084II40_SALHC</name>
<dbReference type="InterPro" id="IPR002173">
    <property type="entry name" value="Carboh/pur_kinase_PfkB_CS"/>
</dbReference>
<feature type="binding site" evidence="10">
    <location>
        <begin position="19"/>
        <end position="23"/>
    </location>
    <ligand>
        <name>substrate</name>
    </ligand>
</feature>
<dbReference type="Gene3D" id="3.40.1190.20">
    <property type="match status" value="1"/>
</dbReference>
<dbReference type="PATRIC" id="fig|1304275.5.peg.3110"/>
<accession>A0A084II40</accession>
<evidence type="ECO:0000256" key="7">
    <source>
        <dbReference type="ARBA" id="ARBA00022842"/>
    </source>
</evidence>
<dbReference type="Proteomes" id="UP000028302">
    <property type="component" value="Unassembled WGS sequence"/>
</dbReference>
<evidence type="ECO:0000256" key="1">
    <source>
        <dbReference type="ARBA" id="ARBA00005380"/>
    </source>
</evidence>
<feature type="binding site" evidence="10">
    <location>
        <begin position="201"/>
        <end position="206"/>
    </location>
    <ligand>
        <name>ATP</name>
        <dbReference type="ChEBI" id="CHEBI:30616"/>
    </ligand>
</feature>
<dbReference type="EMBL" id="APNK01000031">
    <property type="protein sequence ID" value="KEZ76374.1"/>
    <property type="molecule type" value="Genomic_DNA"/>
</dbReference>
<dbReference type="SUPFAM" id="SSF53613">
    <property type="entry name" value="Ribokinase-like"/>
    <property type="match status" value="1"/>
</dbReference>
<dbReference type="PROSITE" id="PS00584">
    <property type="entry name" value="PFKB_KINASES_2"/>
    <property type="match status" value="1"/>
</dbReference>
<feature type="binding site" evidence="10">
    <location>
        <position position="267"/>
    </location>
    <ligand>
        <name>K(+)</name>
        <dbReference type="ChEBI" id="CHEBI:29103"/>
    </ligand>
</feature>
<feature type="binding site" evidence="10">
    <location>
        <position position="273"/>
    </location>
    <ligand>
        <name>K(+)</name>
        <dbReference type="ChEBI" id="CHEBI:29103"/>
    </ligand>
</feature>
<dbReference type="eggNOG" id="COG0524">
    <property type="taxonomic scope" value="Bacteria"/>
</dbReference>
<protein>
    <recommendedName>
        <fullName evidence="10">Deoxyribokinase</fullName>
        <shortName evidence="10">dRK</shortName>
        <ecNumber evidence="10">2.7.1.229</ecNumber>
    </recommendedName>
    <alternativeName>
        <fullName evidence="10">ATP:2-deoxy-D-ribose 5-phosphotransferase</fullName>
    </alternativeName>
</protein>
<evidence type="ECO:0000256" key="2">
    <source>
        <dbReference type="ARBA" id="ARBA00022679"/>
    </source>
</evidence>
<dbReference type="Pfam" id="PF00294">
    <property type="entry name" value="PfkB"/>
    <property type="match status" value="1"/>
</dbReference>
<feature type="binding site" evidence="10">
    <location>
        <position position="230"/>
    </location>
    <ligand>
        <name>K(+)</name>
        <dbReference type="ChEBI" id="CHEBI:29103"/>
    </ligand>
</feature>
<comment type="caution">
    <text evidence="13">The sequence shown here is derived from an EMBL/GenBank/DDBJ whole genome shotgun (WGS) entry which is preliminary data.</text>
</comment>
<gene>
    <name evidence="10" type="primary">deoK</name>
    <name evidence="13" type="ORF">C41B8_15210</name>
</gene>
<keyword evidence="3 10" id="KW-0479">Metal-binding</keyword>
<organism evidence="13 14">
    <name type="scientific">Salinisphaera hydrothermalis (strain C41B8)</name>
    <dbReference type="NCBI Taxonomy" id="1304275"/>
    <lineage>
        <taxon>Bacteria</taxon>
        <taxon>Pseudomonadati</taxon>
        <taxon>Pseudomonadota</taxon>
        <taxon>Gammaproteobacteria</taxon>
        <taxon>Salinisphaerales</taxon>
        <taxon>Salinisphaeraceae</taxon>
        <taxon>Salinisphaera</taxon>
    </lineage>
</organism>
<feature type="binding site" evidence="10">
    <location>
        <position position="269"/>
    </location>
    <ligand>
        <name>K(+)</name>
        <dbReference type="ChEBI" id="CHEBI:29103"/>
    </ligand>
</feature>
<keyword evidence="9 10" id="KW-0119">Carbohydrate metabolism</keyword>
<keyword evidence="8 10" id="KW-0630">Potassium</keyword>
<evidence type="ECO:0000313" key="14">
    <source>
        <dbReference type="Proteomes" id="UP000028302"/>
    </source>
</evidence>
<evidence type="ECO:0000256" key="4">
    <source>
        <dbReference type="ARBA" id="ARBA00022741"/>
    </source>
</evidence>
<dbReference type="GO" id="GO:0019303">
    <property type="term" value="P:D-ribose catabolic process"/>
    <property type="evidence" value="ECO:0007669"/>
    <property type="project" value="UniProtKB-UniPathway"/>
</dbReference>
<dbReference type="PANTHER" id="PTHR10584:SF166">
    <property type="entry name" value="RIBOKINASE"/>
    <property type="match status" value="1"/>
</dbReference>
<dbReference type="AlphaFoldDB" id="A0A084II40"/>
<evidence type="ECO:0000313" key="13">
    <source>
        <dbReference type="EMBL" id="KEZ76374.1"/>
    </source>
</evidence>
<proteinExistence type="inferred from homology"/>
<comment type="cofactor">
    <cofactor evidence="10">
        <name>Mg(2+)</name>
        <dbReference type="ChEBI" id="CHEBI:18420"/>
    </cofactor>
</comment>
<feature type="site" description="Important for substrate specificity" evidence="10">
    <location>
        <position position="1"/>
    </location>
</feature>
<evidence type="ECO:0000256" key="6">
    <source>
        <dbReference type="ARBA" id="ARBA00022840"/>
    </source>
</evidence>
<feature type="binding site" evidence="10">
    <location>
        <position position="165"/>
    </location>
    <ligand>
        <name>ATP</name>
        <dbReference type="ChEBI" id="CHEBI:30616"/>
    </ligand>
</feature>
<dbReference type="STRING" id="1304275.C41B8_15210"/>
<comment type="subunit">
    <text evidence="10">Homodimer.</text>
</comment>
<evidence type="ECO:0000256" key="10">
    <source>
        <dbReference type="HAMAP-Rule" id="MF_01987"/>
    </source>
</evidence>
<feature type="region of interest" description="Disordered" evidence="11">
    <location>
        <begin position="1"/>
        <end position="24"/>
    </location>
</feature>
<feature type="active site" description="Proton acceptor" evidence="10">
    <location>
        <position position="234"/>
    </location>
</feature>
<dbReference type="GO" id="GO:0005524">
    <property type="term" value="F:ATP binding"/>
    <property type="evidence" value="ECO:0007669"/>
    <property type="project" value="UniProtKB-UniRule"/>
</dbReference>
<keyword evidence="5 10" id="KW-0418">Kinase</keyword>
<dbReference type="InterPro" id="IPR002139">
    <property type="entry name" value="Ribo/fructo_kinase"/>
</dbReference>
<comment type="similarity">
    <text evidence="1">Belongs to the carbohydrate kinase pfkB family.</text>
</comment>
<feature type="binding site" evidence="10">
    <location>
        <position position="228"/>
    </location>
    <ligand>
        <name>K(+)</name>
        <dbReference type="ChEBI" id="CHEBI:29103"/>
    </ligand>
</feature>
<evidence type="ECO:0000256" key="9">
    <source>
        <dbReference type="ARBA" id="ARBA00023277"/>
    </source>
</evidence>
<feature type="domain" description="Carbohydrate kinase PfkB" evidence="12">
    <location>
        <begin position="6"/>
        <end position="276"/>
    </location>
</feature>
<keyword evidence="14" id="KW-1185">Reference proteome</keyword>
<evidence type="ECO:0000259" key="12">
    <source>
        <dbReference type="Pfam" id="PF00294"/>
    </source>
</evidence>
<dbReference type="CDD" id="cd01174">
    <property type="entry name" value="ribokinase"/>
    <property type="match status" value="1"/>
</dbReference>
<keyword evidence="6 10" id="KW-0067">ATP-binding</keyword>
<dbReference type="GO" id="GO:0005829">
    <property type="term" value="C:cytosol"/>
    <property type="evidence" value="ECO:0007669"/>
    <property type="project" value="TreeGrafter"/>
</dbReference>
<keyword evidence="2 10" id="KW-0808">Transferase</keyword>
<comment type="function">
    <text evidence="10">Catalyzes the ATP-dependent phosphorylation of 2-deoxy-D-ribose to 2-deoxy-D-ribose 5-phosphate (dRib-5P), allowing the use of deoxyribose as the sole carbon source.</text>
</comment>
<dbReference type="GO" id="GO:0004747">
    <property type="term" value="F:ribokinase activity"/>
    <property type="evidence" value="ECO:0007669"/>
    <property type="project" value="InterPro"/>
</dbReference>
<feature type="binding site" evidence="10">
    <location>
        <position position="264"/>
    </location>
    <ligand>
        <name>K(+)</name>
        <dbReference type="ChEBI" id="CHEBI:29103"/>
    </ligand>
</feature>
<evidence type="ECO:0000256" key="11">
    <source>
        <dbReference type="SAM" id="MobiDB-lite"/>
    </source>
</evidence>
<comment type="similarity">
    <text evidence="10">Belongs to the carbohydrate kinase PfkB family. Deoxyribokinase subfamily.</text>
</comment>
<feature type="binding site" evidence="10">
    <location>
        <position position="234"/>
    </location>
    <ligand>
        <name>substrate</name>
    </ligand>
</feature>
<evidence type="ECO:0000256" key="3">
    <source>
        <dbReference type="ARBA" id="ARBA00022723"/>
    </source>
</evidence>
<dbReference type="HAMAP" id="MF_01987">
    <property type="entry name" value="Ribokinase"/>
    <property type="match status" value="1"/>
</dbReference>